<organism evidence="1 2">
    <name type="scientific">Eptatretus burgeri</name>
    <name type="common">Inshore hagfish</name>
    <dbReference type="NCBI Taxonomy" id="7764"/>
    <lineage>
        <taxon>Eukaryota</taxon>
        <taxon>Metazoa</taxon>
        <taxon>Chordata</taxon>
        <taxon>Craniata</taxon>
        <taxon>Vertebrata</taxon>
        <taxon>Cyclostomata</taxon>
        <taxon>Myxini</taxon>
        <taxon>Myxiniformes</taxon>
        <taxon>Myxinidae</taxon>
        <taxon>Eptatretinae</taxon>
        <taxon>Eptatretus</taxon>
    </lineage>
</organism>
<reference evidence="1" key="2">
    <citation type="submission" date="2025-09" db="UniProtKB">
        <authorList>
            <consortium name="Ensembl"/>
        </authorList>
    </citation>
    <scope>IDENTIFICATION</scope>
</reference>
<evidence type="ECO:0000313" key="2">
    <source>
        <dbReference type="Proteomes" id="UP000694388"/>
    </source>
</evidence>
<dbReference type="Gene3D" id="3.40.50.12690">
    <property type="match status" value="1"/>
</dbReference>
<dbReference type="Proteomes" id="UP000694388">
    <property type="component" value="Unplaced"/>
</dbReference>
<dbReference type="Gene3D" id="3.40.50.12700">
    <property type="match status" value="1"/>
</dbReference>
<evidence type="ECO:0008006" key="3">
    <source>
        <dbReference type="Google" id="ProtNLM"/>
    </source>
</evidence>
<name>A0A8C4QGC4_EPTBU</name>
<sequence>MVKVFVADEMMKYVDSSFCRKDCRHRILCSFEGAGVRDIEGRVNNIVSGHGRKKLLVVHLGVNDVGKVYSEVLKNRHRILGKWLKAKGGEVIFSGILPRLGNIIEIMSRAIDFNQWLEDWVSGGRFYIEERGRKQRVAVSGRMSCWGDVSRGVPQASVLGP</sequence>
<evidence type="ECO:0000313" key="1">
    <source>
        <dbReference type="Ensembl" id="ENSEBUP00000014564.1"/>
    </source>
</evidence>
<reference evidence="1" key="1">
    <citation type="submission" date="2025-08" db="UniProtKB">
        <authorList>
            <consortium name="Ensembl"/>
        </authorList>
    </citation>
    <scope>IDENTIFICATION</scope>
</reference>
<dbReference type="GeneTree" id="ENSGT01060000249035"/>
<dbReference type="SUPFAM" id="SSF52266">
    <property type="entry name" value="SGNH hydrolase"/>
    <property type="match status" value="1"/>
</dbReference>
<proteinExistence type="predicted"/>
<dbReference type="Ensembl" id="ENSEBUT00000015141.1">
    <property type="protein sequence ID" value="ENSEBUP00000014564.1"/>
    <property type="gene ID" value="ENSEBUG00000009180.1"/>
</dbReference>
<keyword evidence="2" id="KW-1185">Reference proteome</keyword>
<dbReference type="AlphaFoldDB" id="A0A8C4QGC4"/>
<accession>A0A8C4QGC4</accession>
<protein>
    <recommendedName>
        <fullName evidence="3">SGNH hydrolase-type esterase domain-containing protein</fullName>
    </recommendedName>
</protein>